<protein>
    <submittedName>
        <fullName evidence="2">Uncharacterized protein</fullName>
    </submittedName>
</protein>
<sequence>MGCLNSPRRRRELKGDGPTARGFSRRKSLRLLSSSLVSSAPLSSSPRLLVSSNLPSLGLHSALYLHPRQSNKAPNGRVVDKQWLQFRFTSAHKWGFVKKRAREAQRSYDSIHSKVSPERVLTLTSSHSEVKEGDFSSLFLPVLQLETDSLRFPSPPSSSLGGDTSKSESDLERLRASFRSPGGRIRTAPKSLGSLFTVA</sequence>
<keyword evidence="3" id="KW-1185">Reference proteome</keyword>
<feature type="region of interest" description="Disordered" evidence="1">
    <location>
        <begin position="1"/>
        <end position="25"/>
    </location>
</feature>
<feature type="compositionally biased region" description="Basic and acidic residues" evidence="1">
    <location>
        <begin position="165"/>
        <end position="175"/>
    </location>
</feature>
<dbReference type="EMBL" id="SRLO01000128">
    <property type="protein sequence ID" value="TNN73185.1"/>
    <property type="molecule type" value="Genomic_DNA"/>
</dbReference>
<evidence type="ECO:0000313" key="2">
    <source>
        <dbReference type="EMBL" id="TNN73185.1"/>
    </source>
</evidence>
<evidence type="ECO:0000313" key="3">
    <source>
        <dbReference type="Proteomes" id="UP000314294"/>
    </source>
</evidence>
<accession>A0A4Z2I6V4</accession>
<dbReference type="Proteomes" id="UP000314294">
    <property type="component" value="Unassembled WGS sequence"/>
</dbReference>
<evidence type="ECO:0000256" key="1">
    <source>
        <dbReference type="SAM" id="MobiDB-lite"/>
    </source>
</evidence>
<dbReference type="AlphaFoldDB" id="A0A4Z2I6V4"/>
<name>A0A4Z2I6V4_9TELE</name>
<organism evidence="2 3">
    <name type="scientific">Liparis tanakae</name>
    <name type="common">Tanaka's snailfish</name>
    <dbReference type="NCBI Taxonomy" id="230148"/>
    <lineage>
        <taxon>Eukaryota</taxon>
        <taxon>Metazoa</taxon>
        <taxon>Chordata</taxon>
        <taxon>Craniata</taxon>
        <taxon>Vertebrata</taxon>
        <taxon>Euteleostomi</taxon>
        <taxon>Actinopterygii</taxon>
        <taxon>Neopterygii</taxon>
        <taxon>Teleostei</taxon>
        <taxon>Neoteleostei</taxon>
        <taxon>Acanthomorphata</taxon>
        <taxon>Eupercaria</taxon>
        <taxon>Perciformes</taxon>
        <taxon>Cottioidei</taxon>
        <taxon>Cottales</taxon>
        <taxon>Liparidae</taxon>
        <taxon>Liparis</taxon>
    </lineage>
</organism>
<feature type="region of interest" description="Disordered" evidence="1">
    <location>
        <begin position="151"/>
        <end position="199"/>
    </location>
</feature>
<gene>
    <name evidence="2" type="ORF">EYF80_016671</name>
</gene>
<proteinExistence type="predicted"/>
<reference evidence="2 3" key="1">
    <citation type="submission" date="2019-03" db="EMBL/GenBank/DDBJ databases">
        <title>First draft genome of Liparis tanakae, snailfish: a comprehensive survey of snailfish specific genes.</title>
        <authorList>
            <person name="Kim W."/>
            <person name="Song I."/>
            <person name="Jeong J.-H."/>
            <person name="Kim D."/>
            <person name="Kim S."/>
            <person name="Ryu S."/>
            <person name="Song J.Y."/>
            <person name="Lee S.K."/>
        </authorList>
    </citation>
    <scope>NUCLEOTIDE SEQUENCE [LARGE SCALE GENOMIC DNA]</scope>
    <source>
        <tissue evidence="2">Muscle</tissue>
    </source>
</reference>
<comment type="caution">
    <text evidence="2">The sequence shown here is derived from an EMBL/GenBank/DDBJ whole genome shotgun (WGS) entry which is preliminary data.</text>
</comment>